<reference evidence="3 4" key="3">
    <citation type="journal article" date="2017" name="G3 (Bethesda)">
        <title>Comparative analysis highlights variable genome content of wheat rusts and divergence of the mating loci.</title>
        <authorList>
            <person name="Cuomo C.A."/>
            <person name="Bakkeren G."/>
            <person name="Khalil H.B."/>
            <person name="Panwar V."/>
            <person name="Joly D."/>
            <person name="Linning R."/>
            <person name="Sakthikumar S."/>
            <person name="Song X."/>
            <person name="Adiconis X."/>
            <person name="Fan L."/>
            <person name="Goldberg J.M."/>
            <person name="Levin J.Z."/>
            <person name="Young S."/>
            <person name="Zeng Q."/>
            <person name="Anikster Y."/>
            <person name="Bruce M."/>
            <person name="Wang M."/>
            <person name="Yin C."/>
            <person name="McCallum B."/>
            <person name="Szabo L.J."/>
            <person name="Hulbert S."/>
            <person name="Chen X."/>
            <person name="Fellers J.P."/>
        </authorList>
    </citation>
    <scope>NUCLEOTIDE SEQUENCE</scope>
    <source>
        <strain evidence="4">Isolate 1-1 / race 1 (BBBD)</strain>
        <strain evidence="3">isolate 1-1 / race 1 (BBBD)</strain>
    </source>
</reference>
<accession>A0A180H6W0</accession>
<dbReference type="VEuPathDB" id="FungiDB:PTTG_25181"/>
<dbReference type="AlphaFoldDB" id="A0A180H6W0"/>
<feature type="compositionally biased region" description="Polar residues" evidence="1">
    <location>
        <begin position="1"/>
        <end position="12"/>
    </location>
</feature>
<evidence type="ECO:0000313" key="4">
    <source>
        <dbReference type="Proteomes" id="UP000005240"/>
    </source>
</evidence>
<organism evidence="2">
    <name type="scientific">Puccinia triticina (isolate 1-1 / race 1 (BBBD))</name>
    <name type="common">Brown leaf rust fungus</name>
    <dbReference type="NCBI Taxonomy" id="630390"/>
    <lineage>
        <taxon>Eukaryota</taxon>
        <taxon>Fungi</taxon>
        <taxon>Dikarya</taxon>
        <taxon>Basidiomycota</taxon>
        <taxon>Pucciniomycotina</taxon>
        <taxon>Pucciniomycetes</taxon>
        <taxon>Pucciniales</taxon>
        <taxon>Pucciniaceae</taxon>
        <taxon>Puccinia</taxon>
    </lineage>
</organism>
<evidence type="ECO:0000313" key="2">
    <source>
        <dbReference type="EMBL" id="OAW00154.1"/>
    </source>
</evidence>
<reference evidence="2" key="2">
    <citation type="submission" date="2016-05" db="EMBL/GenBank/DDBJ databases">
        <title>Comparative analysis highlights variable genome content of wheat rusts and divergence of the mating loci.</title>
        <authorList>
            <person name="Cuomo C.A."/>
            <person name="Bakkeren G."/>
            <person name="Szabo L."/>
            <person name="Khalil H."/>
            <person name="Joly D."/>
            <person name="Goldberg J."/>
            <person name="Young S."/>
            <person name="Zeng Q."/>
            <person name="Fellers J."/>
        </authorList>
    </citation>
    <scope>NUCLEOTIDE SEQUENCE [LARGE SCALE GENOMIC DNA]</scope>
    <source>
        <strain evidence="2">1-1 BBBD Race 1</strain>
    </source>
</reference>
<dbReference type="EMBL" id="ADAS02000001">
    <property type="protein sequence ID" value="OAW00154.1"/>
    <property type="molecule type" value="Genomic_DNA"/>
</dbReference>
<proteinExistence type="predicted"/>
<reference evidence="3" key="4">
    <citation type="submission" date="2025-05" db="UniProtKB">
        <authorList>
            <consortium name="EnsemblFungi"/>
        </authorList>
    </citation>
    <scope>IDENTIFICATION</scope>
    <source>
        <strain evidence="3">isolate 1-1 / race 1 (BBBD)</strain>
    </source>
</reference>
<evidence type="ECO:0000313" key="3">
    <source>
        <dbReference type="EnsemblFungi" id="PTTG_25181-t43_1-p1"/>
    </source>
</evidence>
<evidence type="ECO:0000256" key="1">
    <source>
        <dbReference type="SAM" id="MobiDB-lite"/>
    </source>
</evidence>
<feature type="region of interest" description="Disordered" evidence="1">
    <location>
        <begin position="1"/>
        <end position="71"/>
    </location>
</feature>
<gene>
    <name evidence="2" type="ORF">PTTG_25181</name>
</gene>
<feature type="compositionally biased region" description="Polar residues" evidence="1">
    <location>
        <begin position="51"/>
        <end position="71"/>
    </location>
</feature>
<sequence>MEPNTNPTQQRSAPPPGPNGPQGKYQPTPPAPPLSETFPPDGQPGAIVPNGLSSDDATPQGPNIASSTQSPADFAAEEQFRLGPMIILLLDLRDFEITNLHDSNASYTRRAMSQMTPSFAYPVTLVITFISLVSKRDLYHPPFRIPALSALTNAGSIEP</sequence>
<dbReference type="Proteomes" id="UP000005240">
    <property type="component" value="Unassembled WGS sequence"/>
</dbReference>
<keyword evidence="4" id="KW-1185">Reference proteome</keyword>
<protein>
    <submittedName>
        <fullName evidence="2 3">Uncharacterized protein</fullName>
    </submittedName>
</protein>
<reference evidence="2" key="1">
    <citation type="submission" date="2009-11" db="EMBL/GenBank/DDBJ databases">
        <authorList>
            <consortium name="The Broad Institute Genome Sequencing Platform"/>
            <person name="Ward D."/>
            <person name="Feldgarden M."/>
            <person name="Earl A."/>
            <person name="Young S.K."/>
            <person name="Zeng Q."/>
            <person name="Koehrsen M."/>
            <person name="Alvarado L."/>
            <person name="Berlin A."/>
            <person name="Bochicchio J."/>
            <person name="Borenstein D."/>
            <person name="Chapman S.B."/>
            <person name="Chen Z."/>
            <person name="Engels R."/>
            <person name="Freedman E."/>
            <person name="Gellesch M."/>
            <person name="Goldberg J."/>
            <person name="Griggs A."/>
            <person name="Gujja S."/>
            <person name="Heilman E."/>
            <person name="Heiman D."/>
            <person name="Hepburn T."/>
            <person name="Howarth C."/>
            <person name="Jen D."/>
            <person name="Larson L."/>
            <person name="Lewis B."/>
            <person name="Mehta T."/>
            <person name="Park D."/>
            <person name="Pearson M."/>
            <person name="Roberts A."/>
            <person name="Saif S."/>
            <person name="Shea T."/>
            <person name="Shenoy N."/>
            <person name="Sisk P."/>
            <person name="Stolte C."/>
            <person name="Sykes S."/>
            <person name="Thomson T."/>
            <person name="Walk T."/>
            <person name="White J."/>
            <person name="Yandava C."/>
            <person name="Izard J."/>
            <person name="Baranova O.V."/>
            <person name="Blanton J.M."/>
            <person name="Tanner A.C."/>
            <person name="Dewhirst F.E."/>
            <person name="Haas B."/>
            <person name="Nusbaum C."/>
            <person name="Birren B."/>
        </authorList>
    </citation>
    <scope>NUCLEOTIDE SEQUENCE [LARGE SCALE GENOMIC DNA]</scope>
    <source>
        <strain evidence="2">1-1 BBBD Race 1</strain>
    </source>
</reference>
<dbReference type="EnsemblFungi" id="PTTG_25181-t43_1">
    <property type="protein sequence ID" value="PTTG_25181-t43_1-p1"/>
    <property type="gene ID" value="PTTG_25181"/>
</dbReference>
<name>A0A180H6W0_PUCT1</name>